<dbReference type="EMBL" id="JAMZIH010003312">
    <property type="protein sequence ID" value="KAJ1676902.1"/>
    <property type="molecule type" value="Genomic_DNA"/>
</dbReference>
<name>A0ACC1HNR3_9FUNG</name>
<dbReference type="Proteomes" id="UP001145114">
    <property type="component" value="Unassembled WGS sequence"/>
</dbReference>
<evidence type="ECO:0000313" key="2">
    <source>
        <dbReference type="Proteomes" id="UP001145114"/>
    </source>
</evidence>
<evidence type="ECO:0000313" key="1">
    <source>
        <dbReference type="EMBL" id="KAJ1676902.1"/>
    </source>
</evidence>
<protein>
    <submittedName>
        <fullName evidence="1">TATA-binding protein-associated factor mot1</fullName>
    </submittedName>
</protein>
<proteinExistence type="predicted"/>
<feature type="non-terminal residue" evidence="1">
    <location>
        <position position="1"/>
    </location>
</feature>
<comment type="caution">
    <text evidence="1">The sequence shown here is derived from an EMBL/GenBank/DDBJ whole genome shotgun (WGS) entry which is preliminary data.</text>
</comment>
<reference evidence="1" key="1">
    <citation type="submission" date="2022-06" db="EMBL/GenBank/DDBJ databases">
        <title>Phylogenomic reconstructions and comparative analyses of Kickxellomycotina fungi.</title>
        <authorList>
            <person name="Reynolds N.K."/>
            <person name="Stajich J.E."/>
            <person name="Barry K."/>
            <person name="Grigoriev I.V."/>
            <person name="Crous P."/>
            <person name="Smith M.E."/>
        </authorList>
    </citation>
    <scope>NUCLEOTIDE SEQUENCE</scope>
    <source>
        <strain evidence="1">RSA 2271</strain>
    </source>
</reference>
<organism evidence="1 2">
    <name type="scientific">Spiromyces aspiralis</name>
    <dbReference type="NCBI Taxonomy" id="68401"/>
    <lineage>
        <taxon>Eukaryota</taxon>
        <taxon>Fungi</taxon>
        <taxon>Fungi incertae sedis</taxon>
        <taxon>Zoopagomycota</taxon>
        <taxon>Kickxellomycotina</taxon>
        <taxon>Kickxellomycetes</taxon>
        <taxon>Kickxellales</taxon>
        <taxon>Kickxellaceae</taxon>
        <taxon>Spiromyces</taxon>
    </lineage>
</organism>
<feature type="non-terminal residue" evidence="1">
    <location>
        <position position="285"/>
    </location>
</feature>
<keyword evidence="2" id="KW-1185">Reference proteome</keyword>
<sequence length="285" mass="31229">TDSASGTASNNRPADPEGVAEIVVRGAELTFDEMSRLFGPRLFELAPKVWQLVVEPLSGIYGQLEALGDADVKLVPTEMGAIARRLLEPKLQTPEAVQLVDERIAQSGNPGEIGQSVVDGLRVLSTVARSVDPALRDRLLETLPWVLSTVESKYAAIRNAGSRALSALCCVNTMPVMQAIIQSLLPILGDTTRVYRRRGVSEAVHYVVDDLGERVLPYLTFLMVPVLARMSDHDEQTRLVCTHCFAQLLRLVPLEAGVPDPAGLPPELIAQRERERKFLDQLMDS</sequence>
<gene>
    <name evidence="1" type="primary">MOT1_3</name>
    <name evidence="1" type="ORF">EV182_007278</name>
</gene>
<accession>A0ACC1HNR3</accession>